<dbReference type="SMART" id="SM00052">
    <property type="entry name" value="EAL"/>
    <property type="match status" value="1"/>
</dbReference>
<evidence type="ECO:0000313" key="8">
    <source>
        <dbReference type="EMBL" id="MDR7377222.1"/>
    </source>
</evidence>
<dbReference type="InterPro" id="IPR032244">
    <property type="entry name" value="LapD_MoxY_N"/>
</dbReference>
<dbReference type="SUPFAM" id="SSF55073">
    <property type="entry name" value="Nucleotide cyclase"/>
    <property type="match status" value="1"/>
</dbReference>
<accession>A0ABU2C7K3</accession>
<dbReference type="InterPro" id="IPR029787">
    <property type="entry name" value="Nucleotide_cyclase"/>
</dbReference>
<feature type="domain" description="EAL" evidence="5">
    <location>
        <begin position="556"/>
        <end position="810"/>
    </location>
</feature>
<dbReference type="PROSITE" id="PS50112">
    <property type="entry name" value="PAS"/>
    <property type="match status" value="1"/>
</dbReference>
<organism evidence="8 9">
    <name type="scientific">Rhodoferax ferrireducens</name>
    <dbReference type="NCBI Taxonomy" id="192843"/>
    <lineage>
        <taxon>Bacteria</taxon>
        <taxon>Pseudomonadati</taxon>
        <taxon>Pseudomonadota</taxon>
        <taxon>Betaproteobacteria</taxon>
        <taxon>Burkholderiales</taxon>
        <taxon>Comamonadaceae</taxon>
        <taxon>Rhodoferax</taxon>
    </lineage>
</organism>
<dbReference type="NCBIfam" id="TIGR00254">
    <property type="entry name" value="GGDEF"/>
    <property type="match status" value="1"/>
</dbReference>
<feature type="domain" description="PAS" evidence="3">
    <location>
        <begin position="249"/>
        <end position="303"/>
    </location>
</feature>
<dbReference type="EMBL" id="JAVDXT010000002">
    <property type="protein sequence ID" value="MDR7377222.1"/>
    <property type="molecule type" value="Genomic_DNA"/>
</dbReference>
<dbReference type="CDD" id="cd06225">
    <property type="entry name" value="HAMP"/>
    <property type="match status" value="1"/>
</dbReference>
<dbReference type="PANTHER" id="PTHR44757:SF2">
    <property type="entry name" value="BIOFILM ARCHITECTURE MAINTENANCE PROTEIN MBAA"/>
    <property type="match status" value="1"/>
</dbReference>
<dbReference type="InterPro" id="IPR043128">
    <property type="entry name" value="Rev_trsase/Diguanyl_cyclase"/>
</dbReference>
<dbReference type="Proteomes" id="UP001180487">
    <property type="component" value="Unassembled WGS sequence"/>
</dbReference>
<evidence type="ECO:0000313" key="9">
    <source>
        <dbReference type="Proteomes" id="UP001180487"/>
    </source>
</evidence>
<dbReference type="InterPro" id="IPR000700">
    <property type="entry name" value="PAS-assoc_C"/>
</dbReference>
<protein>
    <submittedName>
        <fullName evidence="8">Diguanylate cyclase (GGDEF)-like protein/PAS domain S-box-containing protein</fullName>
    </submittedName>
</protein>
<dbReference type="CDD" id="cd00130">
    <property type="entry name" value="PAS"/>
    <property type="match status" value="1"/>
</dbReference>
<keyword evidence="9" id="KW-1185">Reference proteome</keyword>
<dbReference type="NCBIfam" id="TIGR00229">
    <property type="entry name" value="sensory_box"/>
    <property type="match status" value="1"/>
</dbReference>
<dbReference type="PROSITE" id="PS50887">
    <property type="entry name" value="GGDEF"/>
    <property type="match status" value="1"/>
</dbReference>
<dbReference type="Pfam" id="PF00563">
    <property type="entry name" value="EAL"/>
    <property type="match status" value="1"/>
</dbReference>
<name>A0ABU2C7K3_9BURK</name>
<dbReference type="InterPro" id="IPR035965">
    <property type="entry name" value="PAS-like_dom_sf"/>
</dbReference>
<dbReference type="InterPro" id="IPR000160">
    <property type="entry name" value="GGDEF_dom"/>
</dbReference>
<proteinExistence type="predicted"/>
<dbReference type="Gene3D" id="3.30.70.270">
    <property type="match status" value="1"/>
</dbReference>
<feature type="transmembrane region" description="Helical" evidence="2">
    <location>
        <begin position="164"/>
        <end position="184"/>
    </location>
</feature>
<dbReference type="PROSITE" id="PS50113">
    <property type="entry name" value="PAC"/>
    <property type="match status" value="1"/>
</dbReference>
<evidence type="ECO:0000259" key="4">
    <source>
        <dbReference type="PROSITE" id="PS50113"/>
    </source>
</evidence>
<comment type="caution">
    <text evidence="8">The sequence shown here is derived from an EMBL/GenBank/DDBJ whole genome shotgun (WGS) entry which is preliminary data.</text>
</comment>
<dbReference type="CDD" id="cd01948">
    <property type="entry name" value="EAL"/>
    <property type="match status" value="1"/>
</dbReference>
<dbReference type="Gene3D" id="3.30.450.20">
    <property type="entry name" value="PAS domain"/>
    <property type="match status" value="1"/>
</dbReference>
<feature type="domain" description="HAMP" evidence="6">
    <location>
        <begin position="191"/>
        <end position="237"/>
    </location>
</feature>
<dbReference type="Pfam" id="PF16448">
    <property type="entry name" value="LapD_MoxY_N"/>
    <property type="match status" value="1"/>
</dbReference>
<evidence type="ECO:0000256" key="1">
    <source>
        <dbReference type="SAM" id="Coils"/>
    </source>
</evidence>
<dbReference type="RefSeq" id="WP_310372825.1">
    <property type="nucleotide sequence ID" value="NZ_JAVDXT010000002.1"/>
</dbReference>
<dbReference type="SMART" id="SM00091">
    <property type="entry name" value="PAS"/>
    <property type="match status" value="1"/>
</dbReference>
<dbReference type="Pfam" id="PF00990">
    <property type="entry name" value="GGDEF"/>
    <property type="match status" value="1"/>
</dbReference>
<evidence type="ECO:0000259" key="7">
    <source>
        <dbReference type="PROSITE" id="PS50887"/>
    </source>
</evidence>
<keyword evidence="2" id="KW-1133">Transmembrane helix</keyword>
<feature type="domain" description="PAC" evidence="4">
    <location>
        <begin position="326"/>
        <end position="378"/>
    </location>
</feature>
<feature type="coiled-coil region" evidence="1">
    <location>
        <begin position="229"/>
        <end position="256"/>
    </location>
</feature>
<dbReference type="Gene3D" id="3.20.20.450">
    <property type="entry name" value="EAL domain"/>
    <property type="match status" value="1"/>
</dbReference>
<keyword evidence="1" id="KW-0175">Coiled coil</keyword>
<dbReference type="InterPro" id="IPR013656">
    <property type="entry name" value="PAS_4"/>
</dbReference>
<dbReference type="InterPro" id="IPR035919">
    <property type="entry name" value="EAL_sf"/>
</dbReference>
<dbReference type="Pfam" id="PF08448">
    <property type="entry name" value="PAS_4"/>
    <property type="match status" value="1"/>
</dbReference>
<dbReference type="PANTHER" id="PTHR44757">
    <property type="entry name" value="DIGUANYLATE CYCLASE DGCP"/>
    <property type="match status" value="1"/>
</dbReference>
<sequence>MLLIRKAVRAWQALGARTRLFLPILLLIVPFSAAKYHLLMAAATTTAQQQIALELPQVQRYLREVLPLPTQRNDLPTLQKLLDTELQANPNLASIQWRWGAQQVVAHAPDLLRAQYPAWFAQLVHIAPVTARLVVVQPNAEPGELTLQTSTVESINSVWRVVAAQFWVTGMNIFTVFFLLGLILQATNRMLRRMADAAQQFRSGAHGFRMAVSGPREARAFAQVFNDMAAELQSLVRTLQQTQAALRTEKERAEVTLSSIGDGVITTNLAGQIETSNAMAQQLTGWSQQQAQGRPLEEVFELLDDVHQLAGRNSPTPLHQTHSVVHASNQVLLQPSGERCAIEYTAAPIRQADGSAVGCVLVFRDISEKHQLIQEISWQIGHDLLTGLHNRAAMQEPFNLAILQARHHHKLLAVCLLDLDHFQALNARYGSACGDSLLQKVALRLAAFAGDDHGLARLGGDEFVLLLKGQNDLAQVTEHILQVQTALSDPYLVDNQSVHLTASIGIAIYPRDDTQLDANLETLLRHADQAMYQAKQTGRNRFHVFDAQHDQEVQTHHDQRARIAQALQDGELRLYYQPKVNMRTGKIFGMEALLRWQHPEQGIVGPYHFLPLVEDTDLIIDIGEWVLHQALQQMQLWAAQGLHWAVSVNIAARHFQRANFVARLGEILAGFPQVSPHKLELEILESAALEDVQHMRNVMASCQQLGVQFALDDFGTGYSSLAYLKRLPANTLKIDQTFVRDMLDDPDDLTLVDAIVGLAKAFDRRVVAEGVETVEHGLLLLQLGCDLAQGYGISRPMAADSVAGWAASYVPAEAWRAWGSTQWEQADFPLLLAEHDHRIWVNRIVAQPAAQAVAEAPATYPASFSTWYALRGKSLYGHLPAFIAVGPVLQRLRTQGMALLRLQIEGEVAAFSAGIASLQELQSSLASHLATLLSVAAAEKAM</sequence>
<dbReference type="InterPro" id="IPR000014">
    <property type="entry name" value="PAS"/>
</dbReference>
<dbReference type="InterPro" id="IPR001633">
    <property type="entry name" value="EAL_dom"/>
</dbReference>
<evidence type="ECO:0000259" key="6">
    <source>
        <dbReference type="PROSITE" id="PS50885"/>
    </source>
</evidence>
<evidence type="ECO:0000259" key="5">
    <source>
        <dbReference type="PROSITE" id="PS50883"/>
    </source>
</evidence>
<dbReference type="CDD" id="cd01949">
    <property type="entry name" value="GGDEF"/>
    <property type="match status" value="1"/>
</dbReference>
<keyword evidence="2" id="KW-0812">Transmembrane</keyword>
<dbReference type="SUPFAM" id="SSF55785">
    <property type="entry name" value="PYP-like sensor domain (PAS domain)"/>
    <property type="match status" value="1"/>
</dbReference>
<evidence type="ECO:0000259" key="3">
    <source>
        <dbReference type="PROSITE" id="PS50112"/>
    </source>
</evidence>
<dbReference type="PROSITE" id="PS50885">
    <property type="entry name" value="HAMP"/>
    <property type="match status" value="1"/>
</dbReference>
<dbReference type="SMART" id="SM00267">
    <property type="entry name" value="GGDEF"/>
    <property type="match status" value="1"/>
</dbReference>
<dbReference type="InterPro" id="IPR052155">
    <property type="entry name" value="Biofilm_reg_signaling"/>
</dbReference>
<dbReference type="InterPro" id="IPR003660">
    <property type="entry name" value="HAMP_dom"/>
</dbReference>
<reference evidence="8 9" key="1">
    <citation type="submission" date="2023-07" db="EMBL/GenBank/DDBJ databases">
        <title>Sorghum-associated microbial communities from plants grown in Nebraska, USA.</title>
        <authorList>
            <person name="Schachtman D."/>
        </authorList>
    </citation>
    <scope>NUCLEOTIDE SEQUENCE [LARGE SCALE GENOMIC DNA]</scope>
    <source>
        <strain evidence="8 9">BE313</strain>
    </source>
</reference>
<evidence type="ECO:0000256" key="2">
    <source>
        <dbReference type="SAM" id="Phobius"/>
    </source>
</evidence>
<dbReference type="SUPFAM" id="SSF141868">
    <property type="entry name" value="EAL domain-like"/>
    <property type="match status" value="1"/>
</dbReference>
<gene>
    <name evidence="8" type="ORF">J2X19_001901</name>
</gene>
<dbReference type="PROSITE" id="PS50883">
    <property type="entry name" value="EAL"/>
    <property type="match status" value="1"/>
</dbReference>
<keyword evidence="2" id="KW-0472">Membrane</keyword>
<feature type="domain" description="GGDEF" evidence="7">
    <location>
        <begin position="410"/>
        <end position="547"/>
    </location>
</feature>